<gene>
    <name evidence="9" type="ORF">HYN04_05150</name>
</gene>
<evidence type="ECO:0000256" key="4">
    <source>
        <dbReference type="ARBA" id="ARBA00022801"/>
    </source>
</evidence>
<feature type="domain" description="Nudix hydrolase" evidence="8">
    <location>
        <begin position="26"/>
        <end position="213"/>
    </location>
</feature>
<dbReference type="SUPFAM" id="SSF55811">
    <property type="entry name" value="Nudix"/>
    <property type="match status" value="1"/>
</dbReference>
<keyword evidence="10" id="KW-1185">Reference proteome</keyword>
<dbReference type="RefSeq" id="WP_110449770.1">
    <property type="nucleotide sequence ID" value="NZ_CP029479.1"/>
</dbReference>
<dbReference type="CDD" id="cd18870">
    <property type="entry name" value="NUDIX_AcylCoAdiphos_Nudt19"/>
    <property type="match status" value="1"/>
</dbReference>
<feature type="region of interest" description="Disordered" evidence="7">
    <location>
        <begin position="1"/>
        <end position="23"/>
    </location>
</feature>
<keyword evidence="4 9" id="KW-0378">Hydrolase</keyword>
<feature type="compositionally biased region" description="Basic and acidic residues" evidence="7">
    <location>
        <begin position="10"/>
        <end position="22"/>
    </location>
</feature>
<dbReference type="OrthoDB" id="7183442at2"/>
<dbReference type="GO" id="GO:0016818">
    <property type="term" value="F:hydrolase activity, acting on acid anhydrides, in phosphorus-containing anhydrides"/>
    <property type="evidence" value="ECO:0007669"/>
    <property type="project" value="InterPro"/>
</dbReference>
<comment type="cofactor">
    <cofactor evidence="1">
        <name>Mn(2+)</name>
        <dbReference type="ChEBI" id="CHEBI:29035"/>
    </cofactor>
</comment>
<evidence type="ECO:0000313" key="9">
    <source>
        <dbReference type="EMBL" id="AWM77201.1"/>
    </source>
</evidence>
<evidence type="ECO:0000313" key="10">
    <source>
        <dbReference type="Proteomes" id="UP000247763"/>
    </source>
</evidence>
<evidence type="ECO:0000256" key="5">
    <source>
        <dbReference type="ARBA" id="ARBA00022842"/>
    </source>
</evidence>
<keyword evidence="5" id="KW-0460">Magnesium</keyword>
<dbReference type="EMBL" id="CP029479">
    <property type="protein sequence ID" value="AWM77201.1"/>
    <property type="molecule type" value="Genomic_DNA"/>
</dbReference>
<evidence type="ECO:0000256" key="3">
    <source>
        <dbReference type="ARBA" id="ARBA00022723"/>
    </source>
</evidence>
<dbReference type="PANTHER" id="PTHR12318:SF0">
    <property type="entry name" value="ACYL-COENZYME A DIPHOSPHATASE NUDT19"/>
    <property type="match status" value="1"/>
</dbReference>
<dbReference type="AlphaFoldDB" id="A0A2Z3HV00"/>
<keyword evidence="3" id="KW-0479">Metal-binding</keyword>
<evidence type="ECO:0000256" key="1">
    <source>
        <dbReference type="ARBA" id="ARBA00001936"/>
    </source>
</evidence>
<dbReference type="PANTHER" id="PTHR12318">
    <property type="entry name" value="TESTOSTERONE-REGULATED PROTEIN RP2"/>
    <property type="match status" value="1"/>
</dbReference>
<name>A0A2Z3HV00_9CAUL</name>
<evidence type="ECO:0000256" key="6">
    <source>
        <dbReference type="ARBA" id="ARBA00023211"/>
    </source>
</evidence>
<dbReference type="Pfam" id="PF00293">
    <property type="entry name" value="NUDIX"/>
    <property type="match status" value="1"/>
</dbReference>
<reference evidence="10" key="1">
    <citation type="submission" date="2018-05" db="EMBL/GenBank/DDBJ databases">
        <title>Genome sequencing of Phenylobacterium sp. HYN0004.</title>
        <authorList>
            <person name="Yi H."/>
            <person name="Baek C."/>
        </authorList>
    </citation>
    <scope>NUCLEOTIDE SEQUENCE [LARGE SCALE GENOMIC DNA]</scope>
    <source>
        <strain evidence="10">HYN0004</strain>
    </source>
</reference>
<dbReference type="InterPro" id="IPR000086">
    <property type="entry name" value="NUDIX_hydrolase_dom"/>
</dbReference>
<sequence length="237" mass="26934">MSDALQPNRALERTPMRPEGAKAVRPRNAATLFIIRRDGPKPRVLMGKRHGGHNFMPNLWVFPGGRIDRADFRAPAATDLRPEVAGKFEAYMPLTKGRALGKAAIRETWEEAGLLLGRPAEPRPIAGPWREFLEQGVQPDLEALSIIYRAVTPPNVGKRFDTWFLMADAERLVSLERQPDCGELEEIAWFELEEALELPLPTVTRAVIQETRERLDNPNRPIPYMRFRMGPARPREL</sequence>
<dbReference type="Proteomes" id="UP000247763">
    <property type="component" value="Chromosome"/>
</dbReference>
<dbReference type="Gene3D" id="3.90.79.10">
    <property type="entry name" value="Nucleoside Triphosphate Pyrophosphohydrolase"/>
    <property type="match status" value="1"/>
</dbReference>
<dbReference type="InterPro" id="IPR015797">
    <property type="entry name" value="NUDIX_hydrolase-like_dom_sf"/>
</dbReference>
<protein>
    <submittedName>
        <fullName evidence="9">NUDIX hydrolase</fullName>
    </submittedName>
</protein>
<dbReference type="PROSITE" id="PS51462">
    <property type="entry name" value="NUDIX"/>
    <property type="match status" value="1"/>
</dbReference>
<evidence type="ECO:0000256" key="2">
    <source>
        <dbReference type="ARBA" id="ARBA00001946"/>
    </source>
</evidence>
<dbReference type="KEGG" id="phb:HYN04_05150"/>
<dbReference type="GO" id="GO:0046872">
    <property type="term" value="F:metal ion binding"/>
    <property type="evidence" value="ECO:0007669"/>
    <property type="project" value="UniProtKB-KW"/>
</dbReference>
<proteinExistence type="predicted"/>
<keyword evidence="6" id="KW-0464">Manganese</keyword>
<dbReference type="InterPro" id="IPR039121">
    <property type="entry name" value="NUDT19"/>
</dbReference>
<accession>A0A2Z3HV00</accession>
<organism evidence="9 10">
    <name type="scientific">Phenylobacterium parvum</name>
    <dbReference type="NCBI Taxonomy" id="2201350"/>
    <lineage>
        <taxon>Bacteria</taxon>
        <taxon>Pseudomonadati</taxon>
        <taxon>Pseudomonadota</taxon>
        <taxon>Alphaproteobacteria</taxon>
        <taxon>Caulobacterales</taxon>
        <taxon>Caulobacteraceae</taxon>
        <taxon>Phenylobacterium</taxon>
    </lineage>
</organism>
<evidence type="ECO:0000256" key="7">
    <source>
        <dbReference type="SAM" id="MobiDB-lite"/>
    </source>
</evidence>
<evidence type="ECO:0000259" key="8">
    <source>
        <dbReference type="PROSITE" id="PS51462"/>
    </source>
</evidence>
<comment type="cofactor">
    <cofactor evidence="2">
        <name>Mg(2+)</name>
        <dbReference type="ChEBI" id="CHEBI:18420"/>
    </cofactor>
</comment>